<dbReference type="InterPro" id="IPR033120">
    <property type="entry name" value="HOTDOG_ACOT"/>
</dbReference>
<dbReference type="CDD" id="cd03442">
    <property type="entry name" value="BFIT_BACH"/>
    <property type="match status" value="1"/>
</dbReference>
<dbReference type="EMBL" id="FNFE01000010">
    <property type="protein sequence ID" value="SDL05686.1"/>
    <property type="molecule type" value="Genomic_DNA"/>
</dbReference>
<dbReference type="STRING" id="1095776.SAMN04515672_0063"/>
<keyword evidence="4" id="KW-1185">Reference proteome</keyword>
<dbReference type="Gene3D" id="3.10.129.10">
    <property type="entry name" value="Hotdog Thioesterase"/>
    <property type="match status" value="1"/>
</dbReference>
<dbReference type="AlphaFoldDB" id="A0A1G9GYE6"/>
<dbReference type="OrthoDB" id="15030at2157"/>
<dbReference type="GO" id="GO:0005829">
    <property type="term" value="C:cytosol"/>
    <property type="evidence" value="ECO:0007669"/>
    <property type="project" value="TreeGrafter"/>
</dbReference>
<dbReference type="InterPro" id="IPR040170">
    <property type="entry name" value="Cytosol_ACT"/>
</dbReference>
<dbReference type="RefSeq" id="WP_090312264.1">
    <property type="nucleotide sequence ID" value="NZ_FNFE01000010.1"/>
</dbReference>
<feature type="domain" description="HotDog ACOT-type" evidence="2">
    <location>
        <begin position="5"/>
        <end position="117"/>
    </location>
</feature>
<keyword evidence="1 3" id="KW-0378">Hydrolase</keyword>
<evidence type="ECO:0000256" key="1">
    <source>
        <dbReference type="ARBA" id="ARBA00022801"/>
    </source>
</evidence>
<evidence type="ECO:0000313" key="3">
    <source>
        <dbReference type="EMBL" id="SDL05686.1"/>
    </source>
</evidence>
<sequence>MPTVLETHIQNRFRVQPNHANNNDTLHGGNLMKWLDEVGAMSAMRFAGETCVTARVNELDFERPIGIGDTALVEAFVYDVGRTSVHVGLRAWREEPRSGETERTTESSFTFVAIDEDGSTVPVPELRVDSERGRELRERMLDVEDGT</sequence>
<proteinExistence type="predicted"/>
<dbReference type="InterPro" id="IPR006683">
    <property type="entry name" value="Thioestr_dom"/>
</dbReference>
<dbReference type="PANTHER" id="PTHR11049">
    <property type="entry name" value="ACYL COENZYME A THIOESTER HYDROLASE"/>
    <property type="match status" value="1"/>
</dbReference>
<dbReference type="GO" id="GO:0006637">
    <property type="term" value="P:acyl-CoA metabolic process"/>
    <property type="evidence" value="ECO:0007669"/>
    <property type="project" value="TreeGrafter"/>
</dbReference>
<dbReference type="SUPFAM" id="SSF54637">
    <property type="entry name" value="Thioesterase/thiol ester dehydrase-isomerase"/>
    <property type="match status" value="1"/>
</dbReference>
<dbReference type="GO" id="GO:0052816">
    <property type="term" value="F:long-chain fatty acyl-CoA hydrolase activity"/>
    <property type="evidence" value="ECO:0007669"/>
    <property type="project" value="TreeGrafter"/>
</dbReference>
<evidence type="ECO:0000313" key="4">
    <source>
        <dbReference type="Proteomes" id="UP000198882"/>
    </source>
</evidence>
<dbReference type="PROSITE" id="PS51770">
    <property type="entry name" value="HOTDOG_ACOT"/>
    <property type="match status" value="1"/>
</dbReference>
<organism evidence="3 4">
    <name type="scientific">Natronorubrum texcoconense</name>
    <dbReference type="NCBI Taxonomy" id="1095776"/>
    <lineage>
        <taxon>Archaea</taxon>
        <taxon>Methanobacteriati</taxon>
        <taxon>Methanobacteriota</taxon>
        <taxon>Stenosarchaea group</taxon>
        <taxon>Halobacteria</taxon>
        <taxon>Halobacteriales</taxon>
        <taxon>Natrialbaceae</taxon>
        <taxon>Natronorubrum</taxon>
    </lineage>
</organism>
<dbReference type="InterPro" id="IPR029069">
    <property type="entry name" value="HotDog_dom_sf"/>
</dbReference>
<dbReference type="Proteomes" id="UP000198882">
    <property type="component" value="Unassembled WGS sequence"/>
</dbReference>
<dbReference type="PANTHER" id="PTHR11049:SF24">
    <property type="entry name" value="CYTOSOLIC ACYL COENZYME A THIOESTER HYDROLASE"/>
    <property type="match status" value="1"/>
</dbReference>
<accession>A0A1G9GYE6</accession>
<reference evidence="4" key="1">
    <citation type="submission" date="2016-10" db="EMBL/GenBank/DDBJ databases">
        <authorList>
            <person name="Varghese N."/>
            <person name="Submissions S."/>
        </authorList>
    </citation>
    <scope>NUCLEOTIDE SEQUENCE [LARGE SCALE GENOMIC DNA]</scope>
    <source>
        <strain evidence="4">B4,CECT 8067,JCM 17497</strain>
    </source>
</reference>
<name>A0A1G9GYE6_9EURY</name>
<gene>
    <name evidence="3" type="ORF">SAMN04515672_0063</name>
</gene>
<protein>
    <submittedName>
        <fullName evidence="3">Acyl-CoA hydrolase</fullName>
    </submittedName>
</protein>
<evidence type="ECO:0000259" key="2">
    <source>
        <dbReference type="PROSITE" id="PS51770"/>
    </source>
</evidence>
<dbReference type="GO" id="GO:0009062">
    <property type="term" value="P:fatty acid catabolic process"/>
    <property type="evidence" value="ECO:0007669"/>
    <property type="project" value="TreeGrafter"/>
</dbReference>
<dbReference type="Pfam" id="PF03061">
    <property type="entry name" value="4HBT"/>
    <property type="match status" value="1"/>
</dbReference>